<feature type="transmembrane region" description="Helical" evidence="1">
    <location>
        <begin position="354"/>
        <end position="373"/>
    </location>
</feature>
<dbReference type="RefSeq" id="WP_179293987.1">
    <property type="nucleotide sequence ID" value="NZ_FZMP01000196.1"/>
</dbReference>
<name>A0A284VR69_9EURY</name>
<keyword evidence="1" id="KW-0472">Membrane</keyword>
<sequence length="381" mass="42138">MGKMDYWMRPIYFLLFVLLALPVSGEAATQTYNFTVPNNTAINFENGAYIIEVIEISPPVYAKVNLTFGNLSKINNLYEGEAPITFNQISLRAYTVSDTARISIEFPTGWGYPKIYPVVIPTHPVGVPDIVLTKSVDRTSLNIGEVAEFKIKVENRGNATAYNLTLTDQLPNGFSSAKGSRFPPVINTQLAAEESQEVYYALKAVDSGTFTVEPAVVVYGSKTNRSNSITLKVAAIMEEKSNLTTIIILNKNKINIDDSIEATIRVTNIGKAYARSVVVDGIPPYGMEVIEGDLRKVYYDEGIAPGETKEYRVTLKATEAGNFTINLRTVYNDDQIGIKVDSETINVTATEKNYLYVVLPLVVAAFGLATFAIKRHREYSY</sequence>
<dbReference type="Gene3D" id="2.60.40.10">
    <property type="entry name" value="Immunoglobulins"/>
    <property type="match status" value="2"/>
</dbReference>
<feature type="domain" description="DUF11" evidence="2">
    <location>
        <begin position="129"/>
        <end position="211"/>
    </location>
</feature>
<dbReference type="Proteomes" id="UP000218615">
    <property type="component" value="Unassembled WGS sequence"/>
</dbReference>
<dbReference type="PANTHER" id="PTHR12861:SF3">
    <property type="entry name" value="TRANSLOCON-ASSOCIATED PROTEIN SUBUNIT BETA"/>
    <property type="match status" value="1"/>
</dbReference>
<keyword evidence="4" id="KW-1185">Reference proteome</keyword>
<dbReference type="AlphaFoldDB" id="A0A284VR69"/>
<reference evidence="4" key="1">
    <citation type="submission" date="2017-06" db="EMBL/GenBank/DDBJ databases">
        <authorList>
            <person name="Cremers G."/>
        </authorList>
    </citation>
    <scope>NUCLEOTIDE SEQUENCE [LARGE SCALE GENOMIC DNA]</scope>
</reference>
<keyword evidence="1" id="KW-0812">Transmembrane</keyword>
<gene>
    <name evidence="3" type="ORF">MNV_50035</name>
</gene>
<evidence type="ECO:0000313" key="3">
    <source>
        <dbReference type="EMBL" id="SNQ61776.1"/>
    </source>
</evidence>
<protein>
    <recommendedName>
        <fullName evidence="2">DUF11 domain-containing protein</fullName>
    </recommendedName>
</protein>
<dbReference type="InterPro" id="IPR047589">
    <property type="entry name" value="DUF11_rpt"/>
</dbReference>
<evidence type="ECO:0000313" key="4">
    <source>
        <dbReference type="Proteomes" id="UP000218615"/>
    </source>
</evidence>
<dbReference type="InterPro" id="IPR001434">
    <property type="entry name" value="OmcB-like_DUF11"/>
</dbReference>
<proteinExistence type="predicted"/>
<evidence type="ECO:0000256" key="1">
    <source>
        <dbReference type="SAM" id="Phobius"/>
    </source>
</evidence>
<evidence type="ECO:0000259" key="2">
    <source>
        <dbReference type="Pfam" id="PF01345"/>
    </source>
</evidence>
<dbReference type="Pfam" id="PF01345">
    <property type="entry name" value="DUF11"/>
    <property type="match status" value="1"/>
</dbReference>
<keyword evidence="1" id="KW-1133">Transmembrane helix</keyword>
<dbReference type="NCBIfam" id="TIGR01451">
    <property type="entry name" value="B_ant_repeat"/>
    <property type="match status" value="1"/>
</dbReference>
<organism evidence="3 4">
    <name type="scientific">Candidatus Methanoperedens nitratireducens</name>
    <dbReference type="NCBI Taxonomy" id="1392998"/>
    <lineage>
        <taxon>Archaea</taxon>
        <taxon>Methanobacteriati</taxon>
        <taxon>Methanobacteriota</taxon>
        <taxon>Stenosarchaea group</taxon>
        <taxon>Methanomicrobia</taxon>
        <taxon>Methanosarcinales</taxon>
        <taxon>ANME-2 cluster</taxon>
        <taxon>Candidatus Methanoperedentaceae</taxon>
        <taxon>Candidatus Methanoperedens</taxon>
    </lineage>
</organism>
<dbReference type="InterPro" id="IPR013783">
    <property type="entry name" value="Ig-like_fold"/>
</dbReference>
<accession>A0A284VR69</accession>
<dbReference type="OrthoDB" id="135101at2157"/>
<dbReference type="PANTHER" id="PTHR12861">
    <property type="entry name" value="TRANSLOCON-ASSOCIATED PROTEIN, BETA SUBUNIT PRECURSOR TRAP-BETA SIGNAL SEQUENCE RECEPTOR BETA SUBUNIT"/>
    <property type="match status" value="1"/>
</dbReference>
<dbReference type="EMBL" id="FZMP01000196">
    <property type="protein sequence ID" value="SNQ61776.1"/>
    <property type="molecule type" value="Genomic_DNA"/>
</dbReference>